<evidence type="ECO:0000256" key="2">
    <source>
        <dbReference type="SAM" id="SignalP"/>
    </source>
</evidence>
<organism evidence="3 4">
    <name type="scientific">Pseudomonas protegens</name>
    <dbReference type="NCBI Taxonomy" id="380021"/>
    <lineage>
        <taxon>Bacteria</taxon>
        <taxon>Pseudomonadati</taxon>
        <taxon>Pseudomonadota</taxon>
        <taxon>Gammaproteobacteria</taxon>
        <taxon>Pseudomonadales</taxon>
        <taxon>Pseudomonadaceae</taxon>
        <taxon>Pseudomonas</taxon>
    </lineage>
</organism>
<dbReference type="AlphaFoldDB" id="A0A2T6GJW4"/>
<accession>A0A2T6GJW4</accession>
<dbReference type="EMBL" id="PYJM01000003">
    <property type="protein sequence ID" value="PUA44449.1"/>
    <property type="molecule type" value="Genomic_DNA"/>
</dbReference>
<gene>
    <name evidence="3" type="ORF">C5U62_13720</name>
</gene>
<evidence type="ECO:0000256" key="1">
    <source>
        <dbReference type="SAM" id="MobiDB-lite"/>
    </source>
</evidence>
<comment type="caution">
    <text evidence="3">The sequence shown here is derived from an EMBL/GenBank/DDBJ whole genome shotgun (WGS) entry which is preliminary data.</text>
</comment>
<name>A0A2T6GJW4_9PSED</name>
<feature type="compositionally biased region" description="Polar residues" evidence="1">
    <location>
        <begin position="31"/>
        <end position="40"/>
    </location>
</feature>
<evidence type="ECO:0000313" key="4">
    <source>
        <dbReference type="Proteomes" id="UP000244178"/>
    </source>
</evidence>
<feature type="signal peptide" evidence="2">
    <location>
        <begin position="1"/>
        <end position="21"/>
    </location>
</feature>
<keyword evidence="2" id="KW-0732">Signal</keyword>
<sequence length="102" mass="10838">MRFFSYLAVLGLSLVCQGTWAQLSSNQAPAPEQVATSVTAETEVAPLDDGRVAGPSASADRAVDAPVSEAPPSGTKQYWALLVVVLLGLSWWVQGRLVKRPE</sequence>
<proteinExistence type="predicted"/>
<feature type="chain" id="PRO_5015605300" evidence="2">
    <location>
        <begin position="22"/>
        <end position="102"/>
    </location>
</feature>
<protein>
    <submittedName>
        <fullName evidence="3">Uncharacterized protein</fullName>
    </submittedName>
</protein>
<reference evidence="3 4" key="1">
    <citation type="submission" date="2018-03" db="EMBL/GenBank/DDBJ databases">
        <title>Draft genome sequence of the plant growth promoting rhizobacterium Pseudomonas protegens strain BNJ-SS-45 isolated from wheat (Triticum aestivum) rhizosphere.</title>
        <authorList>
            <person name="Bajpai A."/>
            <person name="Shende K."/>
            <person name="Meena N."/>
            <person name="Upadhyayula S.R."/>
            <person name="Suravajhala P."/>
            <person name="Medicherla K.M."/>
            <person name="Johri B.N."/>
        </authorList>
    </citation>
    <scope>NUCLEOTIDE SEQUENCE [LARGE SCALE GENOMIC DNA]</scope>
    <source>
        <strain evidence="3 4">BNJ-SS-45</strain>
    </source>
</reference>
<feature type="region of interest" description="Disordered" evidence="1">
    <location>
        <begin position="31"/>
        <end position="72"/>
    </location>
</feature>
<evidence type="ECO:0000313" key="3">
    <source>
        <dbReference type="EMBL" id="PUA44449.1"/>
    </source>
</evidence>
<dbReference type="Proteomes" id="UP000244178">
    <property type="component" value="Unassembled WGS sequence"/>
</dbReference>